<name>A0A8J7HC57_9FIRM</name>
<evidence type="ECO:0000259" key="1">
    <source>
        <dbReference type="PROSITE" id="PS50851"/>
    </source>
</evidence>
<protein>
    <submittedName>
        <fullName evidence="2">Chemotaxis protein CheW</fullName>
    </submittedName>
</protein>
<comment type="caution">
    <text evidence="2">The sequence shown here is derived from an EMBL/GenBank/DDBJ whole genome shotgun (WGS) entry which is preliminary data.</text>
</comment>
<dbReference type="InterPro" id="IPR002545">
    <property type="entry name" value="CheW-lke_dom"/>
</dbReference>
<dbReference type="GO" id="GO:0006935">
    <property type="term" value="P:chemotaxis"/>
    <property type="evidence" value="ECO:0007669"/>
    <property type="project" value="InterPro"/>
</dbReference>
<dbReference type="GO" id="GO:0005829">
    <property type="term" value="C:cytosol"/>
    <property type="evidence" value="ECO:0007669"/>
    <property type="project" value="TreeGrafter"/>
</dbReference>
<dbReference type="GO" id="GO:0007165">
    <property type="term" value="P:signal transduction"/>
    <property type="evidence" value="ECO:0007669"/>
    <property type="project" value="InterPro"/>
</dbReference>
<reference evidence="2" key="1">
    <citation type="submission" date="2020-12" db="EMBL/GenBank/DDBJ databases">
        <title>M. sibirica DSM 26468T genome.</title>
        <authorList>
            <person name="Thieme N."/>
            <person name="Rettenmaier R."/>
            <person name="Zverlov V."/>
            <person name="Liebl W."/>
        </authorList>
    </citation>
    <scope>NUCLEOTIDE SEQUENCE</scope>
    <source>
        <strain evidence="2">DSM 26468</strain>
    </source>
</reference>
<keyword evidence="3" id="KW-1185">Reference proteome</keyword>
<dbReference type="RefSeq" id="WP_197662687.1">
    <property type="nucleotide sequence ID" value="NZ_JAEAGR010000022.1"/>
</dbReference>
<dbReference type="AlphaFoldDB" id="A0A8J7HC57"/>
<gene>
    <name evidence="2" type="ORF">I5677_16160</name>
</gene>
<proteinExistence type="predicted"/>
<evidence type="ECO:0000313" key="2">
    <source>
        <dbReference type="EMBL" id="MBH1942436.1"/>
    </source>
</evidence>
<dbReference type="InterPro" id="IPR039315">
    <property type="entry name" value="CheW"/>
</dbReference>
<dbReference type="SUPFAM" id="SSF50341">
    <property type="entry name" value="CheW-like"/>
    <property type="match status" value="1"/>
</dbReference>
<accession>A0A8J7HC57</accession>
<feature type="domain" description="CheW-like" evidence="1">
    <location>
        <begin position="3"/>
        <end position="143"/>
    </location>
</feature>
<organism evidence="2 3">
    <name type="scientific">Mobilitalea sibirica</name>
    <dbReference type="NCBI Taxonomy" id="1462919"/>
    <lineage>
        <taxon>Bacteria</taxon>
        <taxon>Bacillati</taxon>
        <taxon>Bacillota</taxon>
        <taxon>Clostridia</taxon>
        <taxon>Lachnospirales</taxon>
        <taxon>Lachnospiraceae</taxon>
        <taxon>Mobilitalea</taxon>
    </lineage>
</organism>
<dbReference type="InterPro" id="IPR036061">
    <property type="entry name" value="CheW-like_dom_sf"/>
</dbReference>
<dbReference type="EMBL" id="JAEAGR010000022">
    <property type="protein sequence ID" value="MBH1942436.1"/>
    <property type="molecule type" value="Genomic_DNA"/>
</dbReference>
<sequence length="154" mass="17494">MQSMKQAVFKIGEEDYGLDIMDVNTVEKVISMEQAKDLPENVKGIIKLRGDFIPVYSLRKKFGLADKEPDEETRLIITNSNGILMAYEVDKMQEIANITSEQVMDVPSIVKSKDTSYMKNVTNIKGTLVILLDHDKVLSEEEQNQIKKVIQSKK</sequence>
<dbReference type="PANTHER" id="PTHR22617">
    <property type="entry name" value="CHEMOTAXIS SENSOR HISTIDINE KINASE-RELATED"/>
    <property type="match status" value="1"/>
</dbReference>
<dbReference type="Gene3D" id="2.30.30.40">
    <property type="entry name" value="SH3 Domains"/>
    <property type="match status" value="1"/>
</dbReference>
<dbReference type="SMART" id="SM00260">
    <property type="entry name" value="CheW"/>
    <property type="match status" value="1"/>
</dbReference>
<dbReference type="Proteomes" id="UP000623269">
    <property type="component" value="Unassembled WGS sequence"/>
</dbReference>
<dbReference type="Gene3D" id="2.40.50.180">
    <property type="entry name" value="CheA-289, Domain 4"/>
    <property type="match status" value="1"/>
</dbReference>
<evidence type="ECO:0000313" key="3">
    <source>
        <dbReference type="Proteomes" id="UP000623269"/>
    </source>
</evidence>
<dbReference type="PANTHER" id="PTHR22617:SF23">
    <property type="entry name" value="CHEMOTAXIS PROTEIN CHEW"/>
    <property type="match status" value="1"/>
</dbReference>
<dbReference type="Pfam" id="PF01584">
    <property type="entry name" value="CheW"/>
    <property type="match status" value="1"/>
</dbReference>
<dbReference type="PROSITE" id="PS50851">
    <property type="entry name" value="CHEW"/>
    <property type="match status" value="1"/>
</dbReference>